<dbReference type="InterPro" id="IPR032587">
    <property type="entry name" value="DUF4911"/>
</dbReference>
<name>A0A1H8NAM1_9FIRM</name>
<dbReference type="OrthoDB" id="2084209at2"/>
<dbReference type="Pfam" id="PF16256">
    <property type="entry name" value="DUF4911"/>
    <property type="match status" value="1"/>
</dbReference>
<protein>
    <recommendedName>
        <fullName evidence="3">DUF4911 domain-containing protein</fullName>
    </recommendedName>
</protein>
<proteinExistence type="predicted"/>
<dbReference type="Proteomes" id="UP000198847">
    <property type="component" value="Unassembled WGS sequence"/>
</dbReference>
<dbReference type="STRING" id="112903.SAMN04490178_10120"/>
<dbReference type="RefSeq" id="WP_091743362.1">
    <property type="nucleotide sequence ID" value="NZ_FODY01000001.1"/>
</dbReference>
<dbReference type="EMBL" id="FODY01000001">
    <property type="protein sequence ID" value="SEO26489.1"/>
    <property type="molecule type" value="Genomic_DNA"/>
</dbReference>
<evidence type="ECO:0000313" key="1">
    <source>
        <dbReference type="EMBL" id="SEO26489.1"/>
    </source>
</evidence>
<sequence>MKEKEVIFIKVEPSNINYVNRIMEGYEYLGVVTTVNPAEGKLMVRVTSDTYHEVEEILRKLPIWLEFV</sequence>
<organism evidence="1 2">
    <name type="scientific">Propionispora vibrioides</name>
    <dbReference type="NCBI Taxonomy" id="112903"/>
    <lineage>
        <taxon>Bacteria</taxon>
        <taxon>Bacillati</taxon>
        <taxon>Bacillota</taxon>
        <taxon>Negativicutes</taxon>
        <taxon>Selenomonadales</taxon>
        <taxon>Sporomusaceae</taxon>
        <taxon>Propionispora</taxon>
    </lineage>
</organism>
<evidence type="ECO:0000313" key="2">
    <source>
        <dbReference type="Proteomes" id="UP000198847"/>
    </source>
</evidence>
<accession>A0A1H8NAM1</accession>
<reference evidence="1 2" key="1">
    <citation type="submission" date="2016-10" db="EMBL/GenBank/DDBJ databases">
        <authorList>
            <person name="de Groot N.N."/>
        </authorList>
    </citation>
    <scope>NUCLEOTIDE SEQUENCE [LARGE SCALE GENOMIC DNA]</scope>
    <source>
        <strain evidence="1 2">DSM 13305</strain>
    </source>
</reference>
<dbReference type="AlphaFoldDB" id="A0A1H8NAM1"/>
<keyword evidence="2" id="KW-1185">Reference proteome</keyword>
<evidence type="ECO:0008006" key="3">
    <source>
        <dbReference type="Google" id="ProtNLM"/>
    </source>
</evidence>
<gene>
    <name evidence="1" type="ORF">SAMN04490178_10120</name>
</gene>